<gene>
    <name evidence="3" type="primary">LOC136116554</name>
</gene>
<organism evidence="2 3">
    <name type="scientific">Drosophila suzukii</name>
    <name type="common">Spotted-wing drosophila fruit fly</name>
    <dbReference type="NCBI Taxonomy" id="28584"/>
    <lineage>
        <taxon>Eukaryota</taxon>
        <taxon>Metazoa</taxon>
        <taxon>Ecdysozoa</taxon>
        <taxon>Arthropoda</taxon>
        <taxon>Hexapoda</taxon>
        <taxon>Insecta</taxon>
        <taxon>Pterygota</taxon>
        <taxon>Neoptera</taxon>
        <taxon>Endopterygota</taxon>
        <taxon>Diptera</taxon>
        <taxon>Brachycera</taxon>
        <taxon>Muscomorpha</taxon>
        <taxon>Ephydroidea</taxon>
        <taxon>Drosophilidae</taxon>
        <taxon>Drosophila</taxon>
        <taxon>Sophophora</taxon>
    </lineage>
</organism>
<dbReference type="GeneID" id="136116554"/>
<accession>A0AB40D4P0</accession>
<dbReference type="AlphaFoldDB" id="A0AB40D4P0"/>
<keyword evidence="2" id="KW-1185">Reference proteome</keyword>
<name>A0AB40D4P0_DROSZ</name>
<feature type="region of interest" description="Disordered" evidence="1">
    <location>
        <begin position="1"/>
        <end position="46"/>
    </location>
</feature>
<protein>
    <submittedName>
        <fullName evidence="3">Uncharacterized protein</fullName>
    </submittedName>
</protein>
<proteinExistence type="predicted"/>
<evidence type="ECO:0000256" key="1">
    <source>
        <dbReference type="SAM" id="MobiDB-lite"/>
    </source>
</evidence>
<evidence type="ECO:0000313" key="2">
    <source>
        <dbReference type="Proteomes" id="UP001652628"/>
    </source>
</evidence>
<evidence type="ECO:0000313" key="3">
    <source>
        <dbReference type="RefSeq" id="XP_065719311.1"/>
    </source>
</evidence>
<feature type="compositionally biased region" description="Low complexity" evidence="1">
    <location>
        <begin position="11"/>
        <end position="38"/>
    </location>
</feature>
<dbReference type="RefSeq" id="XP_065719311.1">
    <property type="nucleotide sequence ID" value="XM_065863239.1"/>
</dbReference>
<dbReference type="Proteomes" id="UP001652628">
    <property type="component" value="Chromosome 2R"/>
</dbReference>
<sequence length="46" mass="4902">MSWATTKQRQKCSNCSSGSNKNSSSSSDNNNNCAPSNKINSASDFL</sequence>
<reference evidence="3" key="1">
    <citation type="submission" date="2025-08" db="UniProtKB">
        <authorList>
            <consortium name="RefSeq"/>
        </authorList>
    </citation>
    <scope>IDENTIFICATION</scope>
</reference>